<gene>
    <name evidence="1" type="ORF">H5410_041942</name>
</gene>
<comment type="caution">
    <text evidence="1">The sequence shown here is derived from an EMBL/GenBank/DDBJ whole genome shotgun (WGS) entry which is preliminary data.</text>
</comment>
<protein>
    <submittedName>
        <fullName evidence="1">Uncharacterized protein</fullName>
    </submittedName>
</protein>
<reference evidence="1 2" key="1">
    <citation type="submission" date="2020-09" db="EMBL/GenBank/DDBJ databases">
        <title>De no assembly of potato wild relative species, Solanum commersonii.</title>
        <authorList>
            <person name="Cho K."/>
        </authorList>
    </citation>
    <scope>NUCLEOTIDE SEQUENCE [LARGE SCALE GENOMIC DNA]</scope>
    <source>
        <strain evidence="1">LZ3.2</strain>
        <tissue evidence="1">Leaf</tissue>
    </source>
</reference>
<keyword evidence="2" id="KW-1185">Reference proteome</keyword>
<evidence type="ECO:0000313" key="2">
    <source>
        <dbReference type="Proteomes" id="UP000824120"/>
    </source>
</evidence>
<sequence length="116" mass="13651">MSFVLKKLGRLLKEVRVHVYYDHLILLLSNVLRLLVPFWATKSVVKMILIELLHARQQHTMHKAVDGFSYAMKLENRDVLCHNREANTITLSTEQEVADNNLRENEHMSFLRCNCF</sequence>
<dbReference type="EMBL" id="JACXVP010000008">
    <property type="protein sequence ID" value="KAG5591428.1"/>
    <property type="molecule type" value="Genomic_DNA"/>
</dbReference>
<dbReference type="AlphaFoldDB" id="A0A9J5XW27"/>
<name>A0A9J5XW27_SOLCO</name>
<dbReference type="Proteomes" id="UP000824120">
    <property type="component" value="Chromosome 8"/>
</dbReference>
<accession>A0A9J5XW27</accession>
<proteinExistence type="predicted"/>
<organism evidence="1 2">
    <name type="scientific">Solanum commersonii</name>
    <name type="common">Commerson's wild potato</name>
    <name type="synonym">Commerson's nightshade</name>
    <dbReference type="NCBI Taxonomy" id="4109"/>
    <lineage>
        <taxon>Eukaryota</taxon>
        <taxon>Viridiplantae</taxon>
        <taxon>Streptophyta</taxon>
        <taxon>Embryophyta</taxon>
        <taxon>Tracheophyta</taxon>
        <taxon>Spermatophyta</taxon>
        <taxon>Magnoliopsida</taxon>
        <taxon>eudicotyledons</taxon>
        <taxon>Gunneridae</taxon>
        <taxon>Pentapetalae</taxon>
        <taxon>asterids</taxon>
        <taxon>lamiids</taxon>
        <taxon>Solanales</taxon>
        <taxon>Solanaceae</taxon>
        <taxon>Solanoideae</taxon>
        <taxon>Solaneae</taxon>
        <taxon>Solanum</taxon>
    </lineage>
</organism>
<evidence type="ECO:0000313" key="1">
    <source>
        <dbReference type="EMBL" id="KAG5591428.1"/>
    </source>
</evidence>